<feature type="compositionally biased region" description="Pro residues" evidence="1">
    <location>
        <begin position="24"/>
        <end position="43"/>
    </location>
</feature>
<evidence type="ECO:0000313" key="2">
    <source>
        <dbReference type="EMBL" id="EER11860.1"/>
    </source>
</evidence>
<evidence type="ECO:0000256" key="1">
    <source>
        <dbReference type="SAM" id="MobiDB-lite"/>
    </source>
</evidence>
<gene>
    <name evidence="2" type="ORF">Pmar_PMAR015567</name>
</gene>
<reference evidence="2 3" key="1">
    <citation type="submission" date="2008-07" db="EMBL/GenBank/DDBJ databases">
        <authorList>
            <person name="El-Sayed N."/>
            <person name="Caler E."/>
            <person name="Inman J."/>
            <person name="Amedeo P."/>
            <person name="Hass B."/>
            <person name="Wortman J."/>
        </authorList>
    </citation>
    <scope>NUCLEOTIDE SEQUENCE [LARGE SCALE GENOMIC DNA]</scope>
    <source>
        <strain evidence="3">ATCC 50983 / TXsc</strain>
    </source>
</reference>
<accession>C5KUH3</accession>
<keyword evidence="3" id="KW-1185">Reference proteome</keyword>
<dbReference type="Proteomes" id="UP000007800">
    <property type="component" value="Unassembled WGS sequence"/>
</dbReference>
<dbReference type="AlphaFoldDB" id="C5KUH3"/>
<dbReference type="GeneID" id="9060538"/>
<evidence type="ECO:0000313" key="3">
    <source>
        <dbReference type="Proteomes" id="UP000007800"/>
    </source>
</evidence>
<sequence>MFESILPSLSPIESFVSQQSSTPLSPPSTPKLHPLPSPPDPPAFSLPPSYVQYLALLILSQSELFGDATDYPSSTFSTNRMSAQDEPIDVSLFSLETSPTRRRISERTPEFFG</sequence>
<organism evidence="3">
    <name type="scientific">Perkinsus marinus (strain ATCC 50983 / TXsc)</name>
    <dbReference type="NCBI Taxonomy" id="423536"/>
    <lineage>
        <taxon>Eukaryota</taxon>
        <taxon>Sar</taxon>
        <taxon>Alveolata</taxon>
        <taxon>Perkinsozoa</taxon>
        <taxon>Perkinsea</taxon>
        <taxon>Perkinsida</taxon>
        <taxon>Perkinsidae</taxon>
        <taxon>Perkinsus</taxon>
    </lineage>
</organism>
<dbReference type="InParanoid" id="C5KUH3"/>
<protein>
    <submittedName>
        <fullName evidence="2">Uncharacterized protein</fullName>
    </submittedName>
</protein>
<dbReference type="RefSeq" id="XP_002780065.1">
    <property type="nucleotide sequence ID" value="XM_002780019.1"/>
</dbReference>
<name>C5KUH3_PERM5</name>
<proteinExistence type="predicted"/>
<dbReference type="EMBL" id="GG676258">
    <property type="protein sequence ID" value="EER11860.1"/>
    <property type="molecule type" value="Genomic_DNA"/>
</dbReference>
<feature type="region of interest" description="Disordered" evidence="1">
    <location>
        <begin position="1"/>
        <end position="43"/>
    </location>
</feature>